<dbReference type="PANTHER" id="PTHR47186:SF61">
    <property type="entry name" value="LEUCINE-RICH REPEAT-CONTAINING PROTEIN 57-RELATED"/>
    <property type="match status" value="1"/>
</dbReference>
<evidence type="ECO:0000313" key="3">
    <source>
        <dbReference type="EMBL" id="KAH9288890.1"/>
    </source>
</evidence>
<feature type="domain" description="Disease resistance R13L4/SHOC-2-like LRR" evidence="2">
    <location>
        <begin position="21"/>
        <end position="125"/>
    </location>
</feature>
<evidence type="ECO:0000259" key="2">
    <source>
        <dbReference type="Pfam" id="PF23598"/>
    </source>
</evidence>
<dbReference type="OMA" id="REMPANI"/>
<keyword evidence="1" id="KW-0677">Repeat</keyword>
<protein>
    <recommendedName>
        <fullName evidence="2">Disease resistance R13L4/SHOC-2-like LRR domain-containing protein</fullName>
    </recommendedName>
</protein>
<keyword evidence="4" id="KW-1185">Reference proteome</keyword>
<dbReference type="PANTHER" id="PTHR47186">
    <property type="entry name" value="LEUCINE-RICH REPEAT-CONTAINING PROTEIN 57"/>
    <property type="match status" value="1"/>
</dbReference>
<accession>A0AA38BRB2</accession>
<dbReference type="SUPFAM" id="SSF52058">
    <property type="entry name" value="L domain-like"/>
    <property type="match status" value="1"/>
</dbReference>
<dbReference type="EMBL" id="JAHRHJ020003813">
    <property type="protein sequence ID" value="KAH9288890.1"/>
    <property type="molecule type" value="Genomic_DNA"/>
</dbReference>
<dbReference type="SMART" id="SM00367">
    <property type="entry name" value="LRR_CC"/>
    <property type="match status" value="4"/>
</dbReference>
<evidence type="ECO:0000313" key="4">
    <source>
        <dbReference type="Proteomes" id="UP000824469"/>
    </source>
</evidence>
<dbReference type="Proteomes" id="UP000824469">
    <property type="component" value="Unassembled WGS sequence"/>
</dbReference>
<reference evidence="3 4" key="1">
    <citation type="journal article" date="2021" name="Nat. Plants">
        <title>The Taxus genome provides insights into paclitaxel biosynthesis.</title>
        <authorList>
            <person name="Xiong X."/>
            <person name="Gou J."/>
            <person name="Liao Q."/>
            <person name="Li Y."/>
            <person name="Zhou Q."/>
            <person name="Bi G."/>
            <person name="Li C."/>
            <person name="Du R."/>
            <person name="Wang X."/>
            <person name="Sun T."/>
            <person name="Guo L."/>
            <person name="Liang H."/>
            <person name="Lu P."/>
            <person name="Wu Y."/>
            <person name="Zhang Z."/>
            <person name="Ro D.K."/>
            <person name="Shang Y."/>
            <person name="Huang S."/>
            <person name="Yan J."/>
        </authorList>
    </citation>
    <scope>NUCLEOTIDE SEQUENCE [LARGE SCALE GENOMIC DNA]</scope>
    <source>
        <strain evidence="3">Ta-2019</strain>
    </source>
</reference>
<proteinExistence type="predicted"/>
<feature type="non-terminal residue" evidence="3">
    <location>
        <position position="526"/>
    </location>
</feature>
<gene>
    <name evidence="3" type="ORF">KI387_033007</name>
</gene>
<dbReference type="InterPro" id="IPR032675">
    <property type="entry name" value="LRR_dom_sf"/>
</dbReference>
<evidence type="ECO:0000256" key="1">
    <source>
        <dbReference type="ARBA" id="ARBA00022737"/>
    </source>
</evidence>
<name>A0AA38BRB2_TAXCH</name>
<sequence>FISTIYEAPYKNVQCEAPSQLRELVLNSCFNLKEFPRSIGRLKHLIKLSYGSLNSQSPLRRLPEEFRSLQSLRYLELKSCANLSSLPRRFGELTNLQHLNLFDCSNLSSLPSSISNLTNLQHLNLRFCLNLSSLPSRFGDLTNLQHLDMGHCIQLGTLPVSFKQLTLLQYLNFNRCIKLTIESENLDILENMTRLQYLDFSKCGNMEDLPRHCIENGASLKQLNLRWTRIREMPANIGQLSKLEILIVGSNALTSLPTTLGNLCSLLKLVLSDCLKVQKIEGLEYLRSLEELEICNCPELDGLPSFAELCSLKTLELRGCPKVEKIEGSEGLRSLEAFKAYTCLKVPCIISLEKARELRNVVVIANEKSVVEHFIPTIHQKRLVEVIICTRAVCDVGSFVNSQAFPNLSVLDSFSMEKIGSEQALELRGSSENATLICIIINVVSPVIHLVISSNYSSTFEMDLGQGKWVWMDLITQKPIWHWGNNVFGIFLKGSDENDVVESAWLMTAEDEEIRQCFRGLFHTFA</sequence>
<dbReference type="Pfam" id="PF23598">
    <property type="entry name" value="LRR_14"/>
    <property type="match status" value="2"/>
</dbReference>
<comment type="caution">
    <text evidence="3">The sequence shown here is derived from an EMBL/GenBank/DDBJ whole genome shotgun (WGS) entry which is preliminary data.</text>
</comment>
<dbReference type="AlphaFoldDB" id="A0AA38BRB2"/>
<feature type="non-terminal residue" evidence="3">
    <location>
        <position position="1"/>
    </location>
</feature>
<dbReference type="InterPro" id="IPR006553">
    <property type="entry name" value="Leu-rich_rpt_Cys-con_subtyp"/>
</dbReference>
<feature type="domain" description="Disease resistance R13L4/SHOC-2-like LRR" evidence="2">
    <location>
        <begin position="195"/>
        <end position="413"/>
    </location>
</feature>
<dbReference type="Gene3D" id="3.80.10.10">
    <property type="entry name" value="Ribonuclease Inhibitor"/>
    <property type="match status" value="4"/>
</dbReference>
<organism evidence="3 4">
    <name type="scientific">Taxus chinensis</name>
    <name type="common">Chinese yew</name>
    <name type="synonym">Taxus wallichiana var. chinensis</name>
    <dbReference type="NCBI Taxonomy" id="29808"/>
    <lineage>
        <taxon>Eukaryota</taxon>
        <taxon>Viridiplantae</taxon>
        <taxon>Streptophyta</taxon>
        <taxon>Embryophyta</taxon>
        <taxon>Tracheophyta</taxon>
        <taxon>Spermatophyta</taxon>
        <taxon>Pinopsida</taxon>
        <taxon>Pinidae</taxon>
        <taxon>Conifers II</taxon>
        <taxon>Cupressales</taxon>
        <taxon>Taxaceae</taxon>
        <taxon>Taxus</taxon>
    </lineage>
</organism>
<dbReference type="InterPro" id="IPR055414">
    <property type="entry name" value="LRR_R13L4/SHOC2-like"/>
</dbReference>